<dbReference type="InterPro" id="IPR049812">
    <property type="entry name" value="DpdG-like"/>
</dbReference>
<dbReference type="OrthoDB" id="3453017at2"/>
<sequence length="298" mass="33221">MDYLKSHVRASAPALVVIGRYLANRPDGVEESELHRALRPFVAARSAVPDGSVLAASLAVGRDLRLFDIDEGTRDRRRWTIQEKLRAEVVADATPEARTIRQRVLKNLGRRTVEEVESGKAPSDLGFALSWFTLQDPLRPFASRWGEGPESAFRSAWRDNRPPVDNPEQWRSFMRWAQALGLAARVEVKSRSALTIDPTQAVAGVLTDMPRRVPADEWFRRLYSALPVLGDPRLRSVLPQSAVPDGEIPVAVACAMSKLERMGKVRLLASDDSSNTVALRLGQRDRRIAEVQIVEDAE</sequence>
<protein>
    <submittedName>
        <fullName evidence="1">Uncharacterized protein</fullName>
    </submittedName>
</protein>
<gene>
    <name evidence="1" type="ORF">CLV72_105365</name>
</gene>
<organism evidence="1 2">
    <name type="scientific">Allonocardiopsis opalescens</name>
    <dbReference type="NCBI Taxonomy" id="1144618"/>
    <lineage>
        <taxon>Bacteria</taxon>
        <taxon>Bacillati</taxon>
        <taxon>Actinomycetota</taxon>
        <taxon>Actinomycetes</taxon>
        <taxon>Streptosporangiales</taxon>
        <taxon>Allonocardiopsis</taxon>
    </lineage>
</organism>
<evidence type="ECO:0000313" key="1">
    <source>
        <dbReference type="EMBL" id="PRX98012.1"/>
    </source>
</evidence>
<comment type="caution">
    <text evidence="1">The sequence shown here is derived from an EMBL/GenBank/DDBJ whole genome shotgun (WGS) entry which is preliminary data.</text>
</comment>
<dbReference type="EMBL" id="PVZC01000005">
    <property type="protein sequence ID" value="PRX98012.1"/>
    <property type="molecule type" value="Genomic_DNA"/>
</dbReference>
<dbReference type="NCBIfam" id="NF041064">
    <property type="entry name" value="DpdG"/>
    <property type="match status" value="1"/>
</dbReference>
<proteinExistence type="predicted"/>
<dbReference type="Proteomes" id="UP000237846">
    <property type="component" value="Unassembled WGS sequence"/>
</dbReference>
<reference evidence="1 2" key="1">
    <citation type="submission" date="2018-03" db="EMBL/GenBank/DDBJ databases">
        <title>Genomic Encyclopedia of Archaeal and Bacterial Type Strains, Phase II (KMG-II): from individual species to whole genera.</title>
        <authorList>
            <person name="Goeker M."/>
        </authorList>
    </citation>
    <scope>NUCLEOTIDE SEQUENCE [LARGE SCALE GENOMIC DNA]</scope>
    <source>
        <strain evidence="1 2">DSM 45601</strain>
    </source>
</reference>
<dbReference type="RefSeq" id="WP_146159487.1">
    <property type="nucleotide sequence ID" value="NZ_PVZC01000005.1"/>
</dbReference>
<keyword evidence="2" id="KW-1185">Reference proteome</keyword>
<name>A0A2T0Q2I9_9ACTN</name>
<accession>A0A2T0Q2I9</accession>
<evidence type="ECO:0000313" key="2">
    <source>
        <dbReference type="Proteomes" id="UP000237846"/>
    </source>
</evidence>
<dbReference type="AlphaFoldDB" id="A0A2T0Q2I9"/>